<evidence type="ECO:0000313" key="1">
    <source>
        <dbReference type="EMBL" id="EEZ61730.1"/>
    </source>
</evidence>
<gene>
    <name evidence="1" type="ORF">HMPREF0762_01072</name>
</gene>
<dbReference type="Proteomes" id="UP000006001">
    <property type="component" value="Unassembled WGS sequence"/>
</dbReference>
<proteinExistence type="predicted"/>
<dbReference type="HOGENOM" id="CLU_2652537_0_0_11"/>
<dbReference type="STRING" id="649764.HMPREF0762_01072"/>
<sequence length="76" mass="8832">MGRPSTDRQPLARFTTSLPLYVKPHYESRGERLQEDCGFYDFPSDLVGIMRTRVWTTMQNLTEDFLDSSLLSRGPF</sequence>
<name>D0WGW8_SLAES</name>
<evidence type="ECO:0000313" key="2">
    <source>
        <dbReference type="Proteomes" id="UP000006001"/>
    </source>
</evidence>
<dbReference type="EMBL" id="ACUX02000006">
    <property type="protein sequence ID" value="EEZ61730.1"/>
    <property type="molecule type" value="Genomic_DNA"/>
</dbReference>
<keyword evidence="2" id="KW-1185">Reference proteome</keyword>
<dbReference type="AlphaFoldDB" id="D0WGW8"/>
<accession>D0WGW8</accession>
<comment type="caution">
    <text evidence="1">The sequence shown here is derived from an EMBL/GenBank/DDBJ whole genome shotgun (WGS) entry which is preliminary data.</text>
</comment>
<reference evidence="1" key="1">
    <citation type="submission" date="2009-10" db="EMBL/GenBank/DDBJ databases">
        <authorList>
            <person name="Weinstock G."/>
            <person name="Sodergren E."/>
            <person name="Clifton S."/>
            <person name="Fulton L."/>
            <person name="Fulton B."/>
            <person name="Courtney L."/>
            <person name="Fronick C."/>
            <person name="Harrison M."/>
            <person name="Strong C."/>
            <person name="Farmer C."/>
            <person name="Delahaunty K."/>
            <person name="Markovic C."/>
            <person name="Hall O."/>
            <person name="Minx P."/>
            <person name="Tomlinson C."/>
            <person name="Mitreva M."/>
            <person name="Nelson J."/>
            <person name="Hou S."/>
            <person name="Wollam A."/>
            <person name="Pepin K.H."/>
            <person name="Johnson M."/>
            <person name="Bhonagiri V."/>
            <person name="Nash W.E."/>
            <person name="Warren W."/>
            <person name="Chinwalla A."/>
            <person name="Mardis E.R."/>
            <person name="Wilson R.K."/>
        </authorList>
    </citation>
    <scope>NUCLEOTIDE SEQUENCE [LARGE SCALE GENOMIC DNA]</scope>
    <source>
        <strain evidence="1">ATCC 700122</strain>
    </source>
</reference>
<protein>
    <submittedName>
        <fullName evidence="1">Uncharacterized protein</fullName>
    </submittedName>
</protein>
<organism evidence="1 2">
    <name type="scientific">Slackia exigua (strain ATCC 700122 / DSM 15923 / CIP 105133 / JCM 11022 / KCTC 5966 / S-7)</name>
    <dbReference type="NCBI Taxonomy" id="649764"/>
    <lineage>
        <taxon>Bacteria</taxon>
        <taxon>Bacillati</taxon>
        <taxon>Actinomycetota</taxon>
        <taxon>Coriobacteriia</taxon>
        <taxon>Eggerthellales</taxon>
        <taxon>Eggerthellaceae</taxon>
        <taxon>Slackia</taxon>
    </lineage>
</organism>